<dbReference type="AlphaFoldDB" id="A0A9D4VA40"/>
<evidence type="ECO:0000256" key="2">
    <source>
        <dbReference type="ARBA" id="ARBA00022801"/>
    </source>
</evidence>
<protein>
    <recommendedName>
        <fullName evidence="7">GDSL esterase/lipase</fullName>
    </recommendedName>
</protein>
<dbReference type="Gene3D" id="3.40.50.1110">
    <property type="entry name" value="SGNH hydrolase"/>
    <property type="match status" value="1"/>
</dbReference>
<reference evidence="5" key="1">
    <citation type="submission" date="2021-01" db="EMBL/GenBank/DDBJ databases">
        <title>Adiantum capillus-veneris genome.</title>
        <authorList>
            <person name="Fang Y."/>
            <person name="Liao Q."/>
        </authorList>
    </citation>
    <scope>NUCLEOTIDE SEQUENCE</scope>
    <source>
        <strain evidence="5">H3</strain>
        <tissue evidence="5">Leaf</tissue>
    </source>
</reference>
<dbReference type="GO" id="GO:0006629">
    <property type="term" value="P:lipid metabolic process"/>
    <property type="evidence" value="ECO:0007669"/>
    <property type="project" value="UniProtKB-KW"/>
</dbReference>
<evidence type="ECO:0000313" key="6">
    <source>
        <dbReference type="Proteomes" id="UP000886520"/>
    </source>
</evidence>
<dbReference type="Pfam" id="PF00657">
    <property type="entry name" value="Lipase_GDSL"/>
    <property type="match status" value="1"/>
</dbReference>
<dbReference type="InterPro" id="IPR036514">
    <property type="entry name" value="SGNH_hydro_sf"/>
</dbReference>
<dbReference type="PANTHER" id="PTHR46020:SF4">
    <property type="entry name" value="OS04G0650200 PROTEIN"/>
    <property type="match status" value="1"/>
</dbReference>
<dbReference type="EMBL" id="JABFUD020000003">
    <property type="protein sequence ID" value="KAI5082294.1"/>
    <property type="molecule type" value="Genomic_DNA"/>
</dbReference>
<feature type="signal peptide" evidence="4">
    <location>
        <begin position="1"/>
        <end position="34"/>
    </location>
</feature>
<sequence>MASFTRVIQFVSVSFLLLPVLLHLSACCINGAAADLSTALFAFGGSYADTGNHNRSDTEPRMSASWSKPYGETWPGSPAGRFSDGNVSTDFIAAFLGIPSPPPYGQVMTNPDISTTNGVNFAYGGAGVFNTFYATIPNVSTQIAQFQNLTMEGRINWLTQENGTYSSLAFTIIGGNDYGEFDAEYPNATKEEKWAFVPVVVNALADTLRALYDLGFRKIAVSNLLPLGCQPGAASHASSGELCDEDENRMSQFHNDLLAAHVYELKKLPGAEIIILDLYSALTAALNDIGTTEPCCQGISSDYECADVASNGTSLYTVCSDPSQALLLG</sequence>
<comment type="similarity">
    <text evidence="1">Belongs to the 'GDSL' lipolytic enzyme family.</text>
</comment>
<evidence type="ECO:0000256" key="1">
    <source>
        <dbReference type="ARBA" id="ARBA00008668"/>
    </source>
</evidence>
<organism evidence="5 6">
    <name type="scientific">Adiantum capillus-veneris</name>
    <name type="common">Maidenhair fern</name>
    <dbReference type="NCBI Taxonomy" id="13818"/>
    <lineage>
        <taxon>Eukaryota</taxon>
        <taxon>Viridiplantae</taxon>
        <taxon>Streptophyta</taxon>
        <taxon>Embryophyta</taxon>
        <taxon>Tracheophyta</taxon>
        <taxon>Polypodiopsida</taxon>
        <taxon>Polypodiidae</taxon>
        <taxon>Polypodiales</taxon>
        <taxon>Pteridineae</taxon>
        <taxon>Pteridaceae</taxon>
        <taxon>Vittarioideae</taxon>
        <taxon>Adiantum</taxon>
    </lineage>
</organism>
<evidence type="ECO:0000256" key="3">
    <source>
        <dbReference type="ARBA" id="ARBA00023098"/>
    </source>
</evidence>
<dbReference type="PANTHER" id="PTHR46020">
    <property type="entry name" value="OSJNBB0059K02.9 PROTEIN"/>
    <property type="match status" value="1"/>
</dbReference>
<keyword evidence="6" id="KW-1185">Reference proteome</keyword>
<evidence type="ECO:0008006" key="7">
    <source>
        <dbReference type="Google" id="ProtNLM"/>
    </source>
</evidence>
<dbReference type="InterPro" id="IPR001087">
    <property type="entry name" value="GDSL"/>
</dbReference>
<name>A0A9D4VA40_ADICA</name>
<accession>A0A9D4VA40</accession>
<evidence type="ECO:0000313" key="5">
    <source>
        <dbReference type="EMBL" id="KAI5082294.1"/>
    </source>
</evidence>
<keyword evidence="2" id="KW-0378">Hydrolase</keyword>
<comment type="caution">
    <text evidence="5">The sequence shown here is derived from an EMBL/GenBank/DDBJ whole genome shotgun (WGS) entry which is preliminary data.</text>
</comment>
<gene>
    <name evidence="5" type="ORF">GOP47_0002037</name>
</gene>
<dbReference type="OrthoDB" id="1600564at2759"/>
<proteinExistence type="inferred from homology"/>
<keyword evidence="3" id="KW-0443">Lipid metabolism</keyword>
<feature type="chain" id="PRO_5039710152" description="GDSL esterase/lipase" evidence="4">
    <location>
        <begin position="35"/>
        <end position="329"/>
    </location>
</feature>
<dbReference type="Proteomes" id="UP000886520">
    <property type="component" value="Chromosome 2"/>
</dbReference>
<evidence type="ECO:0000256" key="4">
    <source>
        <dbReference type="SAM" id="SignalP"/>
    </source>
</evidence>
<dbReference type="GO" id="GO:0016788">
    <property type="term" value="F:hydrolase activity, acting on ester bonds"/>
    <property type="evidence" value="ECO:0007669"/>
    <property type="project" value="InterPro"/>
</dbReference>
<keyword evidence="4" id="KW-0732">Signal</keyword>